<feature type="compositionally biased region" description="Basic and acidic residues" evidence="1">
    <location>
        <begin position="281"/>
        <end position="292"/>
    </location>
</feature>
<evidence type="ECO:0000313" key="3">
    <source>
        <dbReference type="Proteomes" id="UP001153076"/>
    </source>
</evidence>
<gene>
    <name evidence="2" type="ORF">Cgig2_022860</name>
</gene>
<organism evidence="2 3">
    <name type="scientific">Carnegiea gigantea</name>
    <dbReference type="NCBI Taxonomy" id="171969"/>
    <lineage>
        <taxon>Eukaryota</taxon>
        <taxon>Viridiplantae</taxon>
        <taxon>Streptophyta</taxon>
        <taxon>Embryophyta</taxon>
        <taxon>Tracheophyta</taxon>
        <taxon>Spermatophyta</taxon>
        <taxon>Magnoliopsida</taxon>
        <taxon>eudicotyledons</taxon>
        <taxon>Gunneridae</taxon>
        <taxon>Pentapetalae</taxon>
        <taxon>Caryophyllales</taxon>
        <taxon>Cactineae</taxon>
        <taxon>Cactaceae</taxon>
        <taxon>Cactoideae</taxon>
        <taxon>Echinocereeae</taxon>
        <taxon>Carnegiea</taxon>
    </lineage>
</organism>
<feature type="region of interest" description="Disordered" evidence="1">
    <location>
        <begin position="131"/>
        <end position="154"/>
    </location>
</feature>
<evidence type="ECO:0000313" key="2">
    <source>
        <dbReference type="EMBL" id="KAJ8447131.1"/>
    </source>
</evidence>
<dbReference type="OrthoDB" id="692041at2759"/>
<feature type="region of interest" description="Disordered" evidence="1">
    <location>
        <begin position="261"/>
        <end position="292"/>
    </location>
</feature>
<dbReference type="Proteomes" id="UP001153076">
    <property type="component" value="Unassembled WGS sequence"/>
</dbReference>
<comment type="caution">
    <text evidence="2">The sequence shown here is derived from an EMBL/GenBank/DDBJ whole genome shotgun (WGS) entry which is preliminary data.</text>
</comment>
<dbReference type="PANTHER" id="PTHR34451">
    <property type="entry name" value="PHD FINGER FAMILY PROTEIN"/>
    <property type="match status" value="1"/>
</dbReference>
<evidence type="ECO:0000256" key="1">
    <source>
        <dbReference type="SAM" id="MobiDB-lite"/>
    </source>
</evidence>
<sequence length="292" mass="30893">MNHNTPPPSTAGSAVAAAAKLCRNCYSDDHWILHNVKHRGVFKELCTSCVLKLHPLSFCPICFSLYDPNSLNPIPTSISGAGGGKNLTCFKCASLSHSTCVPTKVPKSPYLCPPCSNPSFKFFDIRKSSAKNDQNQSDSGDGSESAAKVPEGGQKVLDERAAKVLLAAARIAAISMNKAAAVARENAERRVKDAALARKRAKEAIDHVMELSARFAGNKRRETAAVEAPPPLPAPVPVAAKAPNGVPVKLEKNGVARANNVAAASPPGGVHIVDKNSVNQLKDRDRDEAAFS</sequence>
<dbReference type="AlphaFoldDB" id="A0A9Q1KMB1"/>
<feature type="compositionally biased region" description="Polar residues" evidence="1">
    <location>
        <begin position="131"/>
        <end position="142"/>
    </location>
</feature>
<dbReference type="PANTHER" id="PTHR34451:SF7">
    <property type="entry name" value="PHD FINGER FAMILY PROTEIN"/>
    <property type="match status" value="1"/>
</dbReference>
<accession>A0A9Q1KMB1</accession>
<name>A0A9Q1KMB1_9CARY</name>
<reference evidence="2" key="1">
    <citation type="submission" date="2022-04" db="EMBL/GenBank/DDBJ databases">
        <title>Carnegiea gigantea Genome sequencing and assembly v2.</title>
        <authorList>
            <person name="Copetti D."/>
            <person name="Sanderson M.J."/>
            <person name="Burquez A."/>
            <person name="Wojciechowski M.F."/>
        </authorList>
    </citation>
    <scope>NUCLEOTIDE SEQUENCE</scope>
    <source>
        <strain evidence="2">SGP5-SGP5p</strain>
        <tissue evidence="2">Aerial part</tissue>
    </source>
</reference>
<dbReference type="EMBL" id="JAKOGI010000041">
    <property type="protein sequence ID" value="KAJ8447131.1"/>
    <property type="molecule type" value="Genomic_DNA"/>
</dbReference>
<protein>
    <submittedName>
        <fullName evidence="2">Uncharacterized protein</fullName>
    </submittedName>
</protein>
<keyword evidence="3" id="KW-1185">Reference proteome</keyword>
<proteinExistence type="predicted"/>